<accession>A0A5C6ADV9</accession>
<dbReference type="SUPFAM" id="SSF52540">
    <property type="entry name" value="P-loop containing nucleoside triphosphate hydrolases"/>
    <property type="match status" value="1"/>
</dbReference>
<evidence type="ECO:0000256" key="2">
    <source>
        <dbReference type="ARBA" id="ARBA00023180"/>
    </source>
</evidence>
<evidence type="ECO:0000259" key="4">
    <source>
        <dbReference type="Pfam" id="PF00685"/>
    </source>
</evidence>
<keyword evidence="2" id="KW-0325">Glycoprotein</keyword>
<dbReference type="Pfam" id="PF00685">
    <property type="entry name" value="Sulfotransfer_1"/>
    <property type="match status" value="1"/>
</dbReference>
<feature type="domain" description="Sulfotransferase" evidence="4">
    <location>
        <begin position="36"/>
        <end position="212"/>
    </location>
</feature>
<organism evidence="5 6">
    <name type="scientific">Botrimarina colliarenosi</name>
    <dbReference type="NCBI Taxonomy" id="2528001"/>
    <lineage>
        <taxon>Bacteria</taxon>
        <taxon>Pseudomonadati</taxon>
        <taxon>Planctomycetota</taxon>
        <taxon>Planctomycetia</taxon>
        <taxon>Pirellulales</taxon>
        <taxon>Lacipirellulaceae</taxon>
        <taxon>Botrimarina</taxon>
    </lineage>
</organism>
<dbReference type="InterPro" id="IPR000863">
    <property type="entry name" value="Sulfotransferase_dom"/>
</dbReference>
<dbReference type="EMBL" id="SJPR01000002">
    <property type="protein sequence ID" value="TWT97596.1"/>
    <property type="molecule type" value="Genomic_DNA"/>
</dbReference>
<dbReference type="PANTHER" id="PTHR10605:SF56">
    <property type="entry name" value="BIFUNCTIONAL HEPARAN SULFATE N-DEACETYLASE_N-SULFOTRANSFERASE"/>
    <property type="match status" value="1"/>
</dbReference>
<proteinExistence type="predicted"/>
<dbReference type="Gene3D" id="3.40.50.300">
    <property type="entry name" value="P-loop containing nucleotide triphosphate hydrolases"/>
    <property type="match status" value="1"/>
</dbReference>
<evidence type="ECO:0000256" key="3">
    <source>
        <dbReference type="SAM" id="MobiDB-lite"/>
    </source>
</evidence>
<comment type="caution">
    <text evidence="5">The sequence shown here is derived from an EMBL/GenBank/DDBJ whole genome shotgun (WGS) entry which is preliminary data.</text>
</comment>
<evidence type="ECO:0000313" key="6">
    <source>
        <dbReference type="Proteomes" id="UP000317421"/>
    </source>
</evidence>
<dbReference type="AlphaFoldDB" id="A0A5C6ADV9"/>
<sequence length="332" mass="37567">MCSSIDAHGKAGTGVDSSTPDDAFAPVRTANGGRLPDFVIVGSPKCGTTTLYQHLQRHPDVFMSTPKEPSFFSRDERYRNGLESYCELFAGAADHQRCGEASTTYTRWPTFPNTVDRLADAAPHVKLLYLVRNPVDRLYSFYAHRMRERATMDMDTFLDATPEALHSGMYMSQIEQLLRRFPREQLCVLLLEDLIRDTPKTLEQVARFLGLPQFDFGPAGRLVANRGDGHHAATQKVTAILRTIKRTPLVGHAARLAPAAAKKRVFRWLQEGPVGRHLKTRHNRQLTPMSPALRRRLFSLLEEDLAAFESFLGRDLSHWNETQRPKVEEQPT</sequence>
<dbReference type="Proteomes" id="UP000317421">
    <property type="component" value="Unassembled WGS sequence"/>
</dbReference>
<dbReference type="PANTHER" id="PTHR10605">
    <property type="entry name" value="HEPARAN SULFATE SULFOTRANSFERASE"/>
    <property type="match status" value="1"/>
</dbReference>
<evidence type="ECO:0000313" key="5">
    <source>
        <dbReference type="EMBL" id="TWT97596.1"/>
    </source>
</evidence>
<protein>
    <submittedName>
        <fullName evidence="5">Sulfotransferase domain protein</fullName>
    </submittedName>
</protein>
<keyword evidence="6" id="KW-1185">Reference proteome</keyword>
<reference evidence="5 6" key="1">
    <citation type="submission" date="2019-02" db="EMBL/GenBank/DDBJ databases">
        <title>Deep-cultivation of Planctomycetes and their phenomic and genomic characterization uncovers novel biology.</title>
        <authorList>
            <person name="Wiegand S."/>
            <person name="Jogler M."/>
            <person name="Boedeker C."/>
            <person name="Pinto D."/>
            <person name="Vollmers J."/>
            <person name="Rivas-Marin E."/>
            <person name="Kohn T."/>
            <person name="Peeters S.H."/>
            <person name="Heuer A."/>
            <person name="Rast P."/>
            <person name="Oberbeckmann S."/>
            <person name="Bunk B."/>
            <person name="Jeske O."/>
            <person name="Meyerdierks A."/>
            <person name="Storesund J.E."/>
            <person name="Kallscheuer N."/>
            <person name="Luecker S."/>
            <person name="Lage O.M."/>
            <person name="Pohl T."/>
            <person name="Merkel B.J."/>
            <person name="Hornburger P."/>
            <person name="Mueller R.-W."/>
            <person name="Bruemmer F."/>
            <person name="Labrenz M."/>
            <person name="Spormann A.M."/>
            <person name="Op Den Camp H."/>
            <person name="Overmann J."/>
            <person name="Amann R."/>
            <person name="Jetten M.S.M."/>
            <person name="Mascher T."/>
            <person name="Medema M.H."/>
            <person name="Devos D.P."/>
            <person name="Kaster A.-K."/>
            <person name="Ovreas L."/>
            <person name="Rohde M."/>
            <person name="Galperin M.Y."/>
            <person name="Jogler C."/>
        </authorList>
    </citation>
    <scope>NUCLEOTIDE SEQUENCE [LARGE SCALE GENOMIC DNA]</scope>
    <source>
        <strain evidence="5 6">Pla108</strain>
    </source>
</reference>
<gene>
    <name evidence="5" type="ORF">Pla108_17480</name>
</gene>
<dbReference type="InterPro" id="IPR037359">
    <property type="entry name" value="NST/OST"/>
</dbReference>
<name>A0A5C6ADV9_9BACT</name>
<keyword evidence="1 5" id="KW-0808">Transferase</keyword>
<dbReference type="GO" id="GO:0008146">
    <property type="term" value="F:sulfotransferase activity"/>
    <property type="evidence" value="ECO:0007669"/>
    <property type="project" value="InterPro"/>
</dbReference>
<dbReference type="InterPro" id="IPR027417">
    <property type="entry name" value="P-loop_NTPase"/>
</dbReference>
<evidence type="ECO:0000256" key="1">
    <source>
        <dbReference type="ARBA" id="ARBA00022679"/>
    </source>
</evidence>
<feature type="region of interest" description="Disordered" evidence="3">
    <location>
        <begin position="1"/>
        <end position="27"/>
    </location>
</feature>